<evidence type="ECO:0000259" key="3">
    <source>
        <dbReference type="Pfam" id="PF02514"/>
    </source>
</evidence>
<dbReference type="PANTHER" id="PTHR44119:SF4">
    <property type="entry name" value="AEROBIC COBALTOCHELATASE SUBUNIT COBN"/>
    <property type="match status" value="1"/>
</dbReference>
<organism evidence="4 5">
    <name type="scientific">Bordetella genomosp. 2</name>
    <dbReference type="NCBI Taxonomy" id="1983456"/>
    <lineage>
        <taxon>Bacteria</taxon>
        <taxon>Pseudomonadati</taxon>
        <taxon>Pseudomonadota</taxon>
        <taxon>Betaproteobacteria</taxon>
        <taxon>Burkholderiales</taxon>
        <taxon>Alcaligenaceae</taxon>
        <taxon>Bordetella</taxon>
    </lineage>
</organism>
<keyword evidence="1" id="KW-0472">Membrane</keyword>
<accession>A0A261VJZ0</accession>
<dbReference type="InterPro" id="IPR003672">
    <property type="entry name" value="CobN/Mg_chltase"/>
</dbReference>
<comment type="caution">
    <text evidence="4">The sequence shown here is derived from an EMBL/GenBank/DDBJ whole genome shotgun (WGS) entry which is preliminary data.</text>
</comment>
<protein>
    <submittedName>
        <fullName evidence="4">Cobaltochelatase subunit CobN</fullName>
    </submittedName>
</protein>
<feature type="chain" id="PRO_5012333947" evidence="2">
    <location>
        <begin position="31"/>
        <end position="1315"/>
    </location>
</feature>
<sequence length="1315" mass="141823">MAALHLVRLWRRGAPALLAALLGLAGAAQARPVVQVLHNGFVSAEKFQRLERLAAREGVALAHTDVERATPAALRQAVAGAALLVLDTPRPGDRAMVQQHLRRVPGHDGPPWLVVGGGRPAWERLPPRPAATLAALYAAGGAGNFGRFFALARTVQQGAEPAPSLLAPPAALPPSGFYHPAAPRLFEDLDTYLQWHAARAQAAPAAAPPRGRVAFLVHRGVVADMLTGEVDELIARSEAAGLQPVVFWFDAAAPGGLPGVLGAGRIDALVNLTHMQDGAARSRDFLALDVPVIQTLRFRDGEAADWPAAPSGVAARTAALFLAGPEGWGISDPLVLSASTAGLHHLLPGQADALIAKLQRLAALRHTPPPDKKLALMFWNYPAGEKNLGASHLNIPRSIVSMQAALAAAGYQVGAPVAEQQVIERAQRMLGALYGSVPLDALLDEGLAARYPLADYEQWLAGLPPRRQAELRQAGDPARHRAVREIDGRRYFVIPRWQLGRLLIMPQMPRGADAAGHYHDTASAPDHLYMAAYLYLQQQYAAHALIHLGTHGTQEWLPGKDRGLAADDYPWLAAGAMPVFYPYIQDNVGEAIQAKRRGRAVTISHQTPPFAPAGLYDQLRDLHQLIHEYQQLDDGMVRARAGAQIRAMAVAAQLHQDLGWTEPQAEQDFDGFLLALHDHLHELARTAMPLGLHTFGMPAEPAHRVSTIMQQLGPAFYQALGVEQEELYAADPAALRDSAPYRAVSQMLDPGAAQALPPDWSAFAARARELDQRLQDTQEHEALLAGLAGRFVAPGAGGDPVRNPEARSGRNLYAFEADKIPARAAYESAATAYAQVVQAFRAEHEGAWPRKLAFSLWASEAIRHLGVTEAQILHALGLRPVWDAGGRVTALEIIPAAELGRPRVDVVVQVTGVYRDQFDSFMRLLDDALAKLAELDEPGNPLAANNQRIAGALRQQGMSDAQAAAAARYRIFGNAPGQYGTGVPGLALRSTEWNDDAELARQFLASSRHAYGRHDWGADPAGANLLAEQLRGAQAVIMSRSSNLHGVLSTDHPFEFLGGLSAAIRHVDGRAPQLLVSDLRTSRIATTGLARFLADELRTRYLNPQWIAAMQQEGYAGTLQVLNATNNLFGWQAMDPSTVRDDQWQALFDTYVADTRGLGTRAWFEAHNPTAQAQVLERMAEAIRKGYWDAPAATRQALAQRWQELAQQFGVDSGAALTRQYIADMAQGFGLAQAPAADAGAAGAHTPPDPATPPAAEPVQGQVLEPVDAARPRDDPALPWLLALMLLLFCGGALRQAMRYRSPPRSTTTYGTVRR</sequence>
<keyword evidence="2" id="KW-0732">Signal</keyword>
<feature type="signal peptide" evidence="2">
    <location>
        <begin position="1"/>
        <end position="30"/>
    </location>
</feature>
<dbReference type="RefSeq" id="WP_094807527.1">
    <property type="nucleotide sequence ID" value="NZ_NEVT01000007.1"/>
</dbReference>
<evidence type="ECO:0000256" key="2">
    <source>
        <dbReference type="SAM" id="SignalP"/>
    </source>
</evidence>
<reference evidence="5" key="1">
    <citation type="submission" date="2017-05" db="EMBL/GenBank/DDBJ databases">
        <title>Complete and WGS of Bordetella genogroups.</title>
        <authorList>
            <person name="Spilker T."/>
            <person name="Lipuma J."/>
        </authorList>
    </citation>
    <scope>NUCLEOTIDE SEQUENCE [LARGE SCALE GENOMIC DNA]</scope>
    <source>
        <strain evidence="5">AU8256</strain>
    </source>
</reference>
<evidence type="ECO:0000313" key="5">
    <source>
        <dbReference type="Proteomes" id="UP000215633"/>
    </source>
</evidence>
<gene>
    <name evidence="4" type="ORF">CAL24_18510</name>
</gene>
<dbReference type="EMBL" id="NEVT01000007">
    <property type="protein sequence ID" value="OZI73832.1"/>
    <property type="molecule type" value="Genomic_DNA"/>
</dbReference>
<dbReference type="NCBIfam" id="NF004644">
    <property type="entry name" value="PRK05989.2-2"/>
    <property type="match status" value="1"/>
</dbReference>
<proteinExistence type="predicted"/>
<evidence type="ECO:0000313" key="4">
    <source>
        <dbReference type="EMBL" id="OZI73832.1"/>
    </source>
</evidence>
<feature type="domain" description="CobN/magnesium chelatase" evidence="3">
    <location>
        <begin position="137"/>
        <end position="1194"/>
    </location>
</feature>
<dbReference type="Proteomes" id="UP000215633">
    <property type="component" value="Unassembled WGS sequence"/>
</dbReference>
<feature type="transmembrane region" description="Helical" evidence="1">
    <location>
        <begin position="1277"/>
        <end position="1294"/>
    </location>
</feature>
<keyword evidence="5" id="KW-1185">Reference proteome</keyword>
<keyword evidence="1" id="KW-1133">Transmembrane helix</keyword>
<evidence type="ECO:0000256" key="1">
    <source>
        <dbReference type="SAM" id="Phobius"/>
    </source>
</evidence>
<dbReference type="CDD" id="cd10150">
    <property type="entry name" value="CobN_like"/>
    <property type="match status" value="1"/>
</dbReference>
<keyword evidence="1" id="KW-0812">Transmembrane</keyword>
<dbReference type="Pfam" id="PF02514">
    <property type="entry name" value="CobN-Mg_chel"/>
    <property type="match status" value="1"/>
</dbReference>
<dbReference type="PANTHER" id="PTHR44119">
    <property type="entry name" value="MAGNESIUM-CHELATASE SUBUNIT CHLH, CHLOROPLASTIC"/>
    <property type="match status" value="1"/>
</dbReference>
<name>A0A261VJZ0_9BORD</name>